<dbReference type="Proteomes" id="UP000252023">
    <property type="component" value="Chromosome"/>
</dbReference>
<dbReference type="EMBL" id="CP030918">
    <property type="protein sequence ID" value="AXC49475.1"/>
    <property type="molecule type" value="Genomic_DNA"/>
</dbReference>
<protein>
    <recommendedName>
        <fullName evidence="3">PepSY domain-containing protein</fullName>
    </recommendedName>
</protein>
<feature type="region of interest" description="Disordered" evidence="1">
    <location>
        <begin position="172"/>
        <end position="192"/>
    </location>
</feature>
<feature type="compositionally biased region" description="Acidic residues" evidence="1">
    <location>
        <begin position="180"/>
        <end position="192"/>
    </location>
</feature>
<keyword evidence="2" id="KW-0732">Signal</keyword>
<reference evidence="5" key="1">
    <citation type="submission" date="2018-07" db="EMBL/GenBank/DDBJ databases">
        <title>Genome sequencing of Paracoccus sp. SC2-6.</title>
        <authorList>
            <person name="Heo J."/>
            <person name="Kim S.-J."/>
            <person name="Kwon S.-W."/>
        </authorList>
    </citation>
    <scope>NUCLEOTIDE SEQUENCE [LARGE SCALE GENOMIC DNA]</scope>
    <source>
        <strain evidence="5">SC2-6</strain>
    </source>
</reference>
<evidence type="ECO:0000259" key="3">
    <source>
        <dbReference type="Pfam" id="PF03413"/>
    </source>
</evidence>
<sequence length="192" mass="19522">MKRSIITLLTGTMVSAAALGVGAAWAGGKNDPAEVALFQKATQDVHAAIASAEGATGGKAVEAEFDDHDGTGSWDVMTLTAAGSAEVKVDAATGQVVKDQDTGDKDKTEAVTPELLGAPLSDLATAAETAGDGKVMSIDYEREDGKNLGIAVEIVKADGTIHDFLMNPADHKLTPVVEGQGDDEGGENDAEG</sequence>
<dbReference type="InterPro" id="IPR025711">
    <property type="entry name" value="PepSY"/>
</dbReference>
<dbReference type="OrthoDB" id="7775305at2"/>
<feature type="domain" description="PepSY" evidence="3">
    <location>
        <begin position="48"/>
        <end position="99"/>
    </location>
</feature>
<evidence type="ECO:0000313" key="4">
    <source>
        <dbReference type="EMBL" id="AXC49475.1"/>
    </source>
</evidence>
<dbReference type="Pfam" id="PF03413">
    <property type="entry name" value="PepSY"/>
    <property type="match status" value="1"/>
</dbReference>
<gene>
    <name evidence="4" type="ORF">DRW48_07045</name>
</gene>
<keyword evidence="5" id="KW-1185">Reference proteome</keyword>
<evidence type="ECO:0000256" key="1">
    <source>
        <dbReference type="SAM" id="MobiDB-lite"/>
    </source>
</evidence>
<accession>A0A344PJC0</accession>
<name>A0A344PJC0_9RHOB</name>
<dbReference type="AlphaFoldDB" id="A0A344PJC0"/>
<feature type="chain" id="PRO_5016830862" description="PepSY domain-containing protein" evidence="2">
    <location>
        <begin position="27"/>
        <end position="192"/>
    </location>
</feature>
<evidence type="ECO:0000256" key="2">
    <source>
        <dbReference type="SAM" id="SignalP"/>
    </source>
</evidence>
<dbReference type="RefSeq" id="WP_114075790.1">
    <property type="nucleotide sequence ID" value="NZ_CP030918.1"/>
</dbReference>
<dbReference type="Gene3D" id="3.10.450.40">
    <property type="match status" value="1"/>
</dbReference>
<proteinExistence type="predicted"/>
<organism evidence="4 5">
    <name type="scientific">Paracoccus suum</name>
    <dbReference type="NCBI Taxonomy" id="2259340"/>
    <lineage>
        <taxon>Bacteria</taxon>
        <taxon>Pseudomonadati</taxon>
        <taxon>Pseudomonadota</taxon>
        <taxon>Alphaproteobacteria</taxon>
        <taxon>Rhodobacterales</taxon>
        <taxon>Paracoccaceae</taxon>
        <taxon>Paracoccus</taxon>
    </lineage>
</organism>
<dbReference type="KEGG" id="pars:DRW48_07045"/>
<feature type="signal peptide" evidence="2">
    <location>
        <begin position="1"/>
        <end position="26"/>
    </location>
</feature>
<evidence type="ECO:0000313" key="5">
    <source>
        <dbReference type="Proteomes" id="UP000252023"/>
    </source>
</evidence>